<keyword evidence="1" id="KW-0472">Membrane</keyword>
<dbReference type="RefSeq" id="WP_156990451.1">
    <property type="nucleotide sequence ID" value="NZ_VWXL01000052.1"/>
</dbReference>
<feature type="chain" id="PRO_5038699743" evidence="2">
    <location>
        <begin position="23"/>
        <end position="463"/>
    </location>
</feature>
<dbReference type="OrthoDB" id="2959992at2"/>
<comment type="caution">
    <text evidence="3">The sequence shown here is derived from an EMBL/GenBank/DDBJ whole genome shotgun (WGS) entry which is preliminary data.</text>
</comment>
<keyword evidence="4" id="KW-1185">Reference proteome</keyword>
<keyword evidence="2" id="KW-0732">Signal</keyword>
<reference evidence="3 4" key="1">
    <citation type="submission" date="2019-09" db="EMBL/GenBank/DDBJ databases">
        <title>Genome sequence of Clostridium sp. EA1.</title>
        <authorList>
            <person name="Poehlein A."/>
            <person name="Bengelsdorf F.R."/>
            <person name="Daniel R."/>
        </authorList>
    </citation>
    <scope>NUCLEOTIDE SEQUENCE [LARGE SCALE GENOMIC DNA]</scope>
    <source>
        <strain evidence="3 4">EA1</strain>
    </source>
</reference>
<evidence type="ECO:0000313" key="3">
    <source>
        <dbReference type="EMBL" id="MVB11123.1"/>
    </source>
</evidence>
<keyword evidence="1" id="KW-1133">Transmembrane helix</keyword>
<sequence>MKRLCAAVLCASLIVLSPAAVSANSGPSHWETSPSFSVTPLSDCPITVTEEDLSFDFAGQEHSGFSPLATVTAQYRMKNPTAEARNVQMAFPLIASLSDLPRLGKIQIQADGKDLPFRISVGGEKPRGGVSDYYFTEEGELQKTNLPSFQEILRSVSAPPAAPEALSGQGTLYRFRCAGNFHLKADLQALGENAALLTTGVSGFSQTGSGIHLTGWSDAKSGEMSVLVFGDVSKPEVAAYQDGECRQKADDDVNVTEEKQDAGSFLREKLKQTEVYQAYPTEDFLSALTSAALRAAGNSLVAFGDGELYGFLDQQRILVLTYEVPFPANGTRRVSVRYPMSGAMNSEKTASPVYSYGYLLSPAKSWAGFQDLSIRVIPPQKAPYLVKSSIPMTRSQNGSYSAKLGSLPDGDLTFSLYPSEKLTPKPAFSHVDYGLLLTLVLIGILLLLFLLFLHLFSFRRADS</sequence>
<dbReference type="Proteomes" id="UP000469440">
    <property type="component" value="Unassembled WGS sequence"/>
</dbReference>
<feature type="transmembrane region" description="Helical" evidence="1">
    <location>
        <begin position="433"/>
        <end position="456"/>
    </location>
</feature>
<gene>
    <name evidence="3" type="ORF">CAFE_18260</name>
</gene>
<evidence type="ECO:0000256" key="2">
    <source>
        <dbReference type="SAM" id="SignalP"/>
    </source>
</evidence>
<proteinExistence type="predicted"/>
<dbReference type="AlphaFoldDB" id="A0A6N8I0Q4"/>
<evidence type="ECO:0000256" key="1">
    <source>
        <dbReference type="SAM" id="Phobius"/>
    </source>
</evidence>
<accession>A0A6N8I0Q4</accession>
<protein>
    <submittedName>
        <fullName evidence="3">Uncharacterized protein</fullName>
    </submittedName>
</protein>
<feature type="signal peptide" evidence="2">
    <location>
        <begin position="1"/>
        <end position="22"/>
    </location>
</feature>
<dbReference type="EMBL" id="VWXL01000052">
    <property type="protein sequence ID" value="MVB11123.1"/>
    <property type="molecule type" value="Genomic_DNA"/>
</dbReference>
<name>A0A6N8I0Q4_9FIRM</name>
<organism evidence="3 4">
    <name type="scientific">Caproicibacter fermentans</name>
    <dbReference type="NCBI Taxonomy" id="2576756"/>
    <lineage>
        <taxon>Bacteria</taxon>
        <taxon>Bacillati</taxon>
        <taxon>Bacillota</taxon>
        <taxon>Clostridia</taxon>
        <taxon>Eubacteriales</taxon>
        <taxon>Acutalibacteraceae</taxon>
        <taxon>Caproicibacter</taxon>
    </lineage>
</organism>
<dbReference type="Gene3D" id="2.60.40.3680">
    <property type="match status" value="2"/>
</dbReference>
<evidence type="ECO:0000313" key="4">
    <source>
        <dbReference type="Proteomes" id="UP000469440"/>
    </source>
</evidence>
<keyword evidence="1" id="KW-0812">Transmembrane</keyword>